<comment type="similarity">
    <text evidence="1">Belongs to the Gfo/Idh/MocA family.</text>
</comment>
<dbReference type="PANTHER" id="PTHR22604:SF105">
    <property type="entry name" value="TRANS-1,2-DIHYDROBENZENE-1,2-DIOL DEHYDROGENASE"/>
    <property type="match status" value="1"/>
</dbReference>
<dbReference type="EMBL" id="ML979138">
    <property type="protein sequence ID" value="KAF1913832.1"/>
    <property type="molecule type" value="Genomic_DNA"/>
</dbReference>
<dbReference type="GO" id="GO:0000166">
    <property type="term" value="F:nucleotide binding"/>
    <property type="evidence" value="ECO:0007669"/>
    <property type="project" value="InterPro"/>
</dbReference>
<dbReference type="InterPro" id="IPR050984">
    <property type="entry name" value="Gfo/Idh/MocA_domain"/>
</dbReference>
<dbReference type="Pfam" id="PF01408">
    <property type="entry name" value="GFO_IDH_MocA"/>
    <property type="match status" value="1"/>
</dbReference>
<evidence type="ECO:0000256" key="1">
    <source>
        <dbReference type="ARBA" id="ARBA00010928"/>
    </source>
</evidence>
<protein>
    <recommendedName>
        <fullName evidence="3">D-xylose 1-dehydrogenase (NADP(+), D-xylono-1,5-lactone-forming)</fullName>
        <ecNumber evidence="3">1.1.1.179</ecNumber>
    </recommendedName>
    <alternativeName>
        <fullName evidence="4">D-xylose-NADP dehydrogenase</fullName>
    </alternativeName>
</protein>
<dbReference type="InterPro" id="IPR000683">
    <property type="entry name" value="Gfo/Idh/MocA-like_OxRdtase_N"/>
</dbReference>
<dbReference type="SUPFAM" id="SSF55347">
    <property type="entry name" value="Glyceraldehyde-3-phosphate dehydrogenase-like, C-terminal domain"/>
    <property type="match status" value="1"/>
</dbReference>
<proteinExistence type="inferred from homology"/>
<evidence type="ECO:0000313" key="9">
    <source>
        <dbReference type="Proteomes" id="UP000800096"/>
    </source>
</evidence>
<comment type="catalytic activity">
    <reaction evidence="5">
        <text>D-xylose + NADP(+) = D-xylono-1,5-lactone + NADPH + H(+)</text>
        <dbReference type="Rhea" id="RHEA:22000"/>
        <dbReference type="ChEBI" id="CHEBI:15378"/>
        <dbReference type="ChEBI" id="CHEBI:15867"/>
        <dbReference type="ChEBI" id="CHEBI:53455"/>
        <dbReference type="ChEBI" id="CHEBI:57783"/>
        <dbReference type="ChEBI" id="CHEBI:58349"/>
        <dbReference type="EC" id="1.1.1.179"/>
    </reaction>
</comment>
<evidence type="ECO:0000313" key="8">
    <source>
        <dbReference type="EMBL" id="KAF1913832.1"/>
    </source>
</evidence>
<evidence type="ECO:0000256" key="3">
    <source>
        <dbReference type="ARBA" id="ARBA00038984"/>
    </source>
</evidence>
<dbReference type="EC" id="1.1.1.179" evidence="3"/>
<feature type="domain" description="GFO/IDH/MocA-like oxidoreductase" evidence="7">
    <location>
        <begin position="166"/>
        <end position="246"/>
    </location>
</feature>
<dbReference type="Proteomes" id="UP000800096">
    <property type="component" value="Unassembled WGS sequence"/>
</dbReference>
<dbReference type="Gene3D" id="3.30.360.10">
    <property type="entry name" value="Dihydrodipicolinate Reductase, domain 2"/>
    <property type="match status" value="1"/>
</dbReference>
<evidence type="ECO:0000256" key="4">
    <source>
        <dbReference type="ARBA" id="ARBA00042988"/>
    </source>
</evidence>
<dbReference type="GO" id="GO:0047837">
    <property type="term" value="F:D-xylose 1-dehydrogenase (NADP+) activity"/>
    <property type="evidence" value="ECO:0007669"/>
    <property type="project" value="UniProtKB-EC"/>
</dbReference>
<dbReference type="InterPro" id="IPR036291">
    <property type="entry name" value="NAD(P)-bd_dom_sf"/>
</dbReference>
<evidence type="ECO:0000256" key="5">
    <source>
        <dbReference type="ARBA" id="ARBA00049233"/>
    </source>
</evidence>
<dbReference type="SUPFAM" id="SSF51735">
    <property type="entry name" value="NAD(P)-binding Rossmann-fold domains"/>
    <property type="match status" value="1"/>
</dbReference>
<evidence type="ECO:0000259" key="7">
    <source>
        <dbReference type="Pfam" id="PF22725"/>
    </source>
</evidence>
<organism evidence="8 9">
    <name type="scientific">Ampelomyces quisqualis</name>
    <name type="common">Powdery mildew agent</name>
    <dbReference type="NCBI Taxonomy" id="50730"/>
    <lineage>
        <taxon>Eukaryota</taxon>
        <taxon>Fungi</taxon>
        <taxon>Dikarya</taxon>
        <taxon>Ascomycota</taxon>
        <taxon>Pezizomycotina</taxon>
        <taxon>Dothideomycetes</taxon>
        <taxon>Pleosporomycetidae</taxon>
        <taxon>Pleosporales</taxon>
        <taxon>Pleosporineae</taxon>
        <taxon>Phaeosphaeriaceae</taxon>
        <taxon>Ampelomyces</taxon>
    </lineage>
</organism>
<keyword evidence="2" id="KW-0560">Oxidoreductase</keyword>
<dbReference type="Gene3D" id="3.40.50.720">
    <property type="entry name" value="NAD(P)-binding Rossmann-like Domain"/>
    <property type="match status" value="1"/>
</dbReference>
<reference evidence="8" key="1">
    <citation type="journal article" date="2020" name="Stud. Mycol.">
        <title>101 Dothideomycetes genomes: a test case for predicting lifestyles and emergence of pathogens.</title>
        <authorList>
            <person name="Haridas S."/>
            <person name="Albert R."/>
            <person name="Binder M."/>
            <person name="Bloem J."/>
            <person name="Labutti K."/>
            <person name="Salamov A."/>
            <person name="Andreopoulos B."/>
            <person name="Baker S."/>
            <person name="Barry K."/>
            <person name="Bills G."/>
            <person name="Bluhm B."/>
            <person name="Cannon C."/>
            <person name="Castanera R."/>
            <person name="Culley D."/>
            <person name="Daum C."/>
            <person name="Ezra D."/>
            <person name="Gonzalez J."/>
            <person name="Henrissat B."/>
            <person name="Kuo A."/>
            <person name="Liang C."/>
            <person name="Lipzen A."/>
            <person name="Lutzoni F."/>
            <person name="Magnuson J."/>
            <person name="Mondo S."/>
            <person name="Nolan M."/>
            <person name="Ohm R."/>
            <person name="Pangilinan J."/>
            <person name="Park H.-J."/>
            <person name="Ramirez L."/>
            <person name="Alfaro M."/>
            <person name="Sun H."/>
            <person name="Tritt A."/>
            <person name="Yoshinaga Y."/>
            <person name="Zwiers L.-H."/>
            <person name="Turgeon B."/>
            <person name="Goodwin S."/>
            <person name="Spatafora J."/>
            <person name="Crous P."/>
            <person name="Grigoriev I."/>
        </authorList>
    </citation>
    <scope>NUCLEOTIDE SEQUENCE</scope>
    <source>
        <strain evidence="8">HMLAC05119</strain>
    </source>
</reference>
<dbReference type="OrthoDB" id="6417021at2759"/>
<sequence length="409" mass="45673">MTRTAMEWINDIGAWIEWLANPLIIPARSHAEVIVAAVAARDVKKAQAYAKKYNIPIVHKTYDDLIADPAIDCIYNPLPNGLHYEWTLKALKAGKHVLLEKPATGNAEEARDLFRHPVLTSPNAPVILEARHYQFHPAWHTFLSLFDPADIESANAIAALPGGLFAPDDIRFHYHLAGGTLLDLGTYTLSALRGIFASDPSSVDAATPRLMPPPHDEKCDEAMRATYTFPNGGTGSMSADLNARLDKKSGSWMSWFFHGWPNFTPRGMPPTCSVTLRAKNGIVDDLAIRTQTSIVLRNFMGPHVWHSIDINTTTVYRSQDGKIVREEKSTESEKAYTWPDGKGRGEDWWSTYRYMLEGFVDRVKGREGSEAWVAGEESISQMETIDKTYEKANMAIRPTSKALRSESTQ</sequence>
<dbReference type="InterPro" id="IPR055170">
    <property type="entry name" value="GFO_IDH_MocA-like_dom"/>
</dbReference>
<dbReference type="PANTHER" id="PTHR22604">
    <property type="entry name" value="OXIDOREDUCTASES"/>
    <property type="match status" value="1"/>
</dbReference>
<dbReference type="Pfam" id="PF22725">
    <property type="entry name" value="GFO_IDH_MocA_C3"/>
    <property type="match status" value="1"/>
</dbReference>
<accession>A0A6A5QES3</accession>
<feature type="domain" description="Gfo/Idh/MocA-like oxidoreductase N-terminal" evidence="6">
    <location>
        <begin position="31"/>
        <end position="115"/>
    </location>
</feature>
<gene>
    <name evidence="8" type="ORF">BDU57DRAFT_558780</name>
</gene>
<evidence type="ECO:0000259" key="6">
    <source>
        <dbReference type="Pfam" id="PF01408"/>
    </source>
</evidence>
<name>A0A6A5QES3_AMPQU</name>
<evidence type="ECO:0000256" key="2">
    <source>
        <dbReference type="ARBA" id="ARBA00023002"/>
    </source>
</evidence>
<dbReference type="AlphaFoldDB" id="A0A6A5QES3"/>
<keyword evidence="9" id="KW-1185">Reference proteome</keyword>